<dbReference type="EMBL" id="LS991953">
    <property type="protein sequence ID" value="SYV93239.1"/>
    <property type="molecule type" value="Genomic_DNA"/>
</dbReference>
<accession>A0A3B0P9K8</accession>
<reference evidence="2" key="1">
    <citation type="submission" date="2018-06" db="EMBL/GenBank/DDBJ databases">
        <authorList>
            <consortium name="Pathogen Informatics"/>
        </authorList>
    </citation>
    <scope>NUCLEOTIDE SEQUENCE [LARGE SCALE GENOMIC DNA]</scope>
    <source>
        <strain evidence="2">NCTC10124</strain>
    </source>
</reference>
<dbReference type="AlphaFoldDB" id="A0A3B0P9K8"/>
<protein>
    <submittedName>
        <fullName evidence="1">Uncharacterized protein</fullName>
    </submittedName>
</protein>
<gene>
    <name evidence="1" type="ORF">NCTC10124_00970</name>
</gene>
<feature type="non-terminal residue" evidence="1">
    <location>
        <position position="62"/>
    </location>
</feature>
<dbReference type="Proteomes" id="UP000259328">
    <property type="component" value="Chromosome"/>
</dbReference>
<name>A0A3B0P9K8_MYCSY</name>
<sequence length="62" mass="7012">MANATKYFLDNPTSLSDAKTYVDVLKTYLKNNKNTLKADLSKLVNVSLNSTEVKKAVNEFLW</sequence>
<proteinExistence type="predicted"/>
<evidence type="ECO:0000313" key="2">
    <source>
        <dbReference type="Proteomes" id="UP000259328"/>
    </source>
</evidence>
<evidence type="ECO:0000313" key="1">
    <source>
        <dbReference type="EMBL" id="SYV93239.1"/>
    </source>
</evidence>
<organism evidence="1 2">
    <name type="scientific">Mycoplasmopsis synoviae</name>
    <name type="common">Mycoplasma synoviae</name>
    <dbReference type="NCBI Taxonomy" id="2109"/>
    <lineage>
        <taxon>Bacteria</taxon>
        <taxon>Bacillati</taxon>
        <taxon>Mycoplasmatota</taxon>
        <taxon>Mycoplasmoidales</taxon>
        <taxon>Metamycoplasmataceae</taxon>
        <taxon>Mycoplasmopsis</taxon>
    </lineage>
</organism>